<dbReference type="PANTHER" id="PTHR45749">
    <property type="match status" value="1"/>
</dbReference>
<accession>A0AAV8YR70</accession>
<evidence type="ECO:0008006" key="3">
    <source>
        <dbReference type="Google" id="ProtNLM"/>
    </source>
</evidence>
<feature type="non-terminal residue" evidence="1">
    <location>
        <position position="1"/>
    </location>
</feature>
<dbReference type="AlphaFoldDB" id="A0AAV8YR70"/>
<evidence type="ECO:0000313" key="1">
    <source>
        <dbReference type="EMBL" id="KAJ8953426.1"/>
    </source>
</evidence>
<name>A0AAV8YR70_9CUCU</name>
<gene>
    <name evidence="1" type="ORF">NQ318_023544</name>
</gene>
<proteinExistence type="predicted"/>
<keyword evidence="2" id="KW-1185">Reference proteome</keyword>
<protein>
    <recommendedName>
        <fullName evidence="3">Zinc finger MYM-type protein 1</fullName>
    </recommendedName>
</protein>
<evidence type="ECO:0000313" key="2">
    <source>
        <dbReference type="Proteomes" id="UP001162162"/>
    </source>
</evidence>
<reference evidence="1" key="1">
    <citation type="journal article" date="2023" name="Insect Mol. Biol.">
        <title>Genome sequencing provides insights into the evolution of gene families encoding plant cell wall-degrading enzymes in longhorned beetles.</title>
        <authorList>
            <person name="Shin N.R."/>
            <person name="Okamura Y."/>
            <person name="Kirsch R."/>
            <person name="Pauchet Y."/>
        </authorList>
    </citation>
    <scope>NUCLEOTIDE SEQUENCE</scope>
    <source>
        <strain evidence="1">AMC_N1</strain>
    </source>
</reference>
<organism evidence="1 2">
    <name type="scientific">Aromia moschata</name>
    <dbReference type="NCBI Taxonomy" id="1265417"/>
    <lineage>
        <taxon>Eukaryota</taxon>
        <taxon>Metazoa</taxon>
        <taxon>Ecdysozoa</taxon>
        <taxon>Arthropoda</taxon>
        <taxon>Hexapoda</taxon>
        <taxon>Insecta</taxon>
        <taxon>Pterygota</taxon>
        <taxon>Neoptera</taxon>
        <taxon>Endopterygota</taxon>
        <taxon>Coleoptera</taxon>
        <taxon>Polyphaga</taxon>
        <taxon>Cucujiformia</taxon>
        <taxon>Chrysomeloidea</taxon>
        <taxon>Cerambycidae</taxon>
        <taxon>Cerambycinae</taxon>
        <taxon>Callichromatini</taxon>
        <taxon>Aromia</taxon>
    </lineage>
</organism>
<dbReference type="EMBL" id="JAPWTK010000056">
    <property type="protein sequence ID" value="KAJ8953426.1"/>
    <property type="molecule type" value="Genomic_DNA"/>
</dbReference>
<dbReference type="PANTHER" id="PTHR45749:SF23">
    <property type="entry name" value="ZINC FINGER MYM-TYPE PROTEIN 1-LIKE"/>
    <property type="match status" value="1"/>
</dbReference>
<sequence length="181" mass="20952">KILTQEVRDIWIRKGPECFQNKNCDFSETCTSFPDSSGKIKTRYLTRNIFTRKLTNGECLERKWLLYSPSKKSVYCYCCRLFNTTTGIGHNLSSPNGYKDWKHINLSHVDQLTFIVRYVKDGKPIEIFVEFLPMDAHNTQYIANTILNLLESLDIPIKDCRGQSYDNASNMAGKYSGVRQE</sequence>
<dbReference type="Proteomes" id="UP001162162">
    <property type="component" value="Unassembled WGS sequence"/>
</dbReference>
<comment type="caution">
    <text evidence="1">The sequence shown here is derived from an EMBL/GenBank/DDBJ whole genome shotgun (WGS) entry which is preliminary data.</text>
</comment>